<proteinExistence type="predicted"/>
<dbReference type="CDD" id="cd00130">
    <property type="entry name" value="PAS"/>
    <property type="match status" value="2"/>
</dbReference>
<dbReference type="GO" id="GO:0000981">
    <property type="term" value="F:DNA-binding transcription factor activity, RNA polymerase II-specific"/>
    <property type="evidence" value="ECO:0007669"/>
    <property type="project" value="TreeGrafter"/>
</dbReference>
<keyword evidence="2" id="KW-0677">Repeat</keyword>
<feature type="compositionally biased region" description="Basic and acidic residues" evidence="7">
    <location>
        <begin position="493"/>
        <end position="508"/>
    </location>
</feature>
<dbReference type="GO" id="GO:0000977">
    <property type="term" value="F:RNA polymerase II transcription regulatory region sequence-specific DNA binding"/>
    <property type="evidence" value="ECO:0007669"/>
    <property type="project" value="TreeGrafter"/>
</dbReference>
<dbReference type="GO" id="GO:0005634">
    <property type="term" value="C:nucleus"/>
    <property type="evidence" value="ECO:0007669"/>
    <property type="project" value="UniProtKB-SubCell"/>
</dbReference>
<feature type="region of interest" description="Disordered" evidence="7">
    <location>
        <begin position="204"/>
        <end position="226"/>
    </location>
</feature>
<dbReference type="GO" id="GO:0045165">
    <property type="term" value="P:cell fate commitment"/>
    <property type="evidence" value="ECO:0007669"/>
    <property type="project" value="UniProtKB-ARBA"/>
</dbReference>
<dbReference type="InterPro" id="IPR000014">
    <property type="entry name" value="PAS"/>
</dbReference>
<dbReference type="EMBL" id="WIXP02000009">
    <property type="protein sequence ID" value="KAF6205712.1"/>
    <property type="molecule type" value="Genomic_DNA"/>
</dbReference>
<evidence type="ECO:0000256" key="4">
    <source>
        <dbReference type="ARBA" id="ARBA00023125"/>
    </source>
</evidence>
<organism evidence="10 11">
    <name type="scientific">Apolygus lucorum</name>
    <name type="common">Small green plant bug</name>
    <name type="synonym">Lygocoris lucorum</name>
    <dbReference type="NCBI Taxonomy" id="248454"/>
    <lineage>
        <taxon>Eukaryota</taxon>
        <taxon>Metazoa</taxon>
        <taxon>Ecdysozoa</taxon>
        <taxon>Arthropoda</taxon>
        <taxon>Hexapoda</taxon>
        <taxon>Insecta</taxon>
        <taxon>Pterygota</taxon>
        <taxon>Neoptera</taxon>
        <taxon>Paraneoptera</taxon>
        <taxon>Hemiptera</taxon>
        <taxon>Heteroptera</taxon>
        <taxon>Panheteroptera</taxon>
        <taxon>Cimicomorpha</taxon>
        <taxon>Miridae</taxon>
        <taxon>Mirini</taxon>
        <taxon>Apolygus</taxon>
    </lineage>
</organism>
<protein>
    <recommendedName>
        <fullName evidence="12">Protein trachealess</fullName>
    </recommendedName>
</protein>
<evidence type="ECO:0000313" key="11">
    <source>
        <dbReference type="Proteomes" id="UP000466442"/>
    </source>
</evidence>
<dbReference type="CDD" id="cd19733">
    <property type="entry name" value="bHLH-PAS_trachealess_like"/>
    <property type="match status" value="1"/>
</dbReference>
<dbReference type="SMART" id="SM00086">
    <property type="entry name" value="PAC"/>
    <property type="match status" value="1"/>
</dbReference>
<feature type="compositionally biased region" description="Pro residues" evidence="7">
    <location>
        <begin position="758"/>
        <end position="768"/>
    </location>
</feature>
<name>A0A8S9X9M9_APOLU</name>
<evidence type="ECO:0000256" key="6">
    <source>
        <dbReference type="ARBA" id="ARBA00023242"/>
    </source>
</evidence>
<accession>A0A8S9X9M9</accession>
<keyword evidence="3" id="KW-0805">Transcription regulation</keyword>
<keyword evidence="11" id="KW-1185">Reference proteome</keyword>
<evidence type="ECO:0000259" key="9">
    <source>
        <dbReference type="PROSITE" id="PS50888"/>
    </source>
</evidence>
<evidence type="ECO:0000313" key="10">
    <source>
        <dbReference type="EMBL" id="KAF6205712.1"/>
    </source>
</evidence>
<dbReference type="Pfam" id="PF23171">
    <property type="entry name" value="bHLH_HIF1A"/>
    <property type="match status" value="1"/>
</dbReference>
<dbReference type="PROSITE" id="PS50112">
    <property type="entry name" value="PAS"/>
    <property type="match status" value="2"/>
</dbReference>
<dbReference type="OrthoDB" id="6021714at2759"/>
<dbReference type="Gene3D" id="4.10.280.10">
    <property type="entry name" value="Helix-loop-helix DNA-binding domain"/>
    <property type="match status" value="1"/>
</dbReference>
<gene>
    <name evidence="10" type="ORF">GE061_019885</name>
</gene>
<dbReference type="GO" id="GO:0046983">
    <property type="term" value="F:protein dimerization activity"/>
    <property type="evidence" value="ECO:0007669"/>
    <property type="project" value="InterPro"/>
</dbReference>
<dbReference type="InterPro" id="IPR013655">
    <property type="entry name" value="PAS_fold_3"/>
</dbReference>
<dbReference type="InterPro" id="IPR013767">
    <property type="entry name" value="PAS_fold"/>
</dbReference>
<dbReference type="SUPFAM" id="SSF55785">
    <property type="entry name" value="PYP-like sensor domain (PAS domain)"/>
    <property type="match status" value="2"/>
</dbReference>
<feature type="compositionally biased region" description="Polar residues" evidence="7">
    <location>
        <begin position="448"/>
        <end position="458"/>
    </location>
</feature>
<dbReference type="PROSITE" id="PS50888">
    <property type="entry name" value="BHLH"/>
    <property type="match status" value="1"/>
</dbReference>
<keyword evidence="5" id="KW-0804">Transcription</keyword>
<dbReference type="SMART" id="SM00353">
    <property type="entry name" value="HLH"/>
    <property type="match status" value="1"/>
</dbReference>
<comment type="caution">
    <text evidence="10">The sequence shown here is derived from an EMBL/GenBank/DDBJ whole genome shotgun (WGS) entry which is preliminary data.</text>
</comment>
<dbReference type="InterPro" id="IPR036638">
    <property type="entry name" value="HLH_DNA-bd_sf"/>
</dbReference>
<evidence type="ECO:0000256" key="1">
    <source>
        <dbReference type="ARBA" id="ARBA00004123"/>
    </source>
</evidence>
<reference evidence="10" key="1">
    <citation type="journal article" date="2021" name="Mol. Ecol. Resour.">
        <title>Apolygus lucorum genome provides insights into omnivorousness and mesophyll feeding.</title>
        <authorList>
            <person name="Liu Y."/>
            <person name="Liu H."/>
            <person name="Wang H."/>
            <person name="Huang T."/>
            <person name="Liu B."/>
            <person name="Yang B."/>
            <person name="Yin L."/>
            <person name="Li B."/>
            <person name="Zhang Y."/>
            <person name="Zhang S."/>
            <person name="Jiang F."/>
            <person name="Zhang X."/>
            <person name="Ren Y."/>
            <person name="Wang B."/>
            <person name="Wang S."/>
            <person name="Lu Y."/>
            <person name="Wu K."/>
            <person name="Fan W."/>
            <person name="Wang G."/>
        </authorList>
    </citation>
    <scope>NUCLEOTIDE SEQUENCE</scope>
    <source>
        <strain evidence="10">12Hb</strain>
    </source>
</reference>
<comment type="subcellular location">
    <subcellularLocation>
        <location evidence="1">Nucleus</location>
    </subcellularLocation>
</comment>
<keyword evidence="6" id="KW-0539">Nucleus</keyword>
<evidence type="ECO:0000256" key="5">
    <source>
        <dbReference type="ARBA" id="ARBA00023163"/>
    </source>
</evidence>
<keyword evidence="4" id="KW-0238">DNA-binding</keyword>
<feature type="domain" description="PAS" evidence="8">
    <location>
        <begin position="144"/>
        <end position="208"/>
    </location>
</feature>
<dbReference type="FunFam" id="4.10.280.10:FF:000007">
    <property type="entry name" value="single-minded homolog 1 isoform X1"/>
    <property type="match status" value="1"/>
</dbReference>
<evidence type="ECO:0000256" key="2">
    <source>
        <dbReference type="ARBA" id="ARBA00022737"/>
    </source>
</evidence>
<dbReference type="GO" id="GO:0045944">
    <property type="term" value="P:positive regulation of transcription by RNA polymerase II"/>
    <property type="evidence" value="ECO:0007669"/>
    <property type="project" value="UniProtKB-ARBA"/>
</dbReference>
<feature type="domain" description="PAS" evidence="8">
    <location>
        <begin position="327"/>
        <end position="373"/>
    </location>
</feature>
<dbReference type="FunFam" id="3.30.450.20:FF:000054">
    <property type="entry name" value="Trachealess, isoform D"/>
    <property type="match status" value="1"/>
</dbReference>
<dbReference type="InterPro" id="IPR035965">
    <property type="entry name" value="PAS-like_dom_sf"/>
</dbReference>
<evidence type="ECO:0000256" key="3">
    <source>
        <dbReference type="ARBA" id="ARBA00023015"/>
    </source>
</evidence>
<dbReference type="SUPFAM" id="SSF47459">
    <property type="entry name" value="HLH, helix-loop-helix DNA-binding domain"/>
    <property type="match status" value="1"/>
</dbReference>
<dbReference type="PANTHER" id="PTHR23043:SF26">
    <property type="entry name" value="PROTEIN TRACHEALESS"/>
    <property type="match status" value="1"/>
</dbReference>
<dbReference type="Proteomes" id="UP000466442">
    <property type="component" value="Linkage Group LG9"/>
</dbReference>
<sequence length="811" mass="88479">MLPYPAVAMDYRHQAAAAAAFTHSWFVPADLCVPYKHNTVEPGILELRKEKSRDAARSRRGKENYEFYELAKMLPLPAAITSQLDKASIIRLTISYLKLRDFSGHGDPPWNRDQPSPKSVKGGVRGRPGGHLAQDIFELHQGTHILQSLDGFAFALGADGRFLYISETVSIYLGLSQVEMTGSSVFDYVHQQDHSEMAEQLGLGLSQGGSGLGSPQGSEEGTTASPVSTVMSLSGTNANFKGLERTFCVRMKSTLTKRGCHFKSSGYRVVLLLCRLRPQYQFSHNRKSTPPLLGMVSLAIALPPPSVHEIRLESDMFITRLNFDFTIAHCEPRVADLLDYTADEITGMNLYTLCHGEDANRLRKSHIDLINKGQVLTHYYRLMNKNGGYTWVQTCATVVCNNKNADEQNIICINYVVSGKEFKNLIMDCCQLEEHVSARSVKREDTSGNDPENGSPGSDTGGKTEGRSTGNGRLPERHLGPAELDEDPPDLAGDQRGRGLMDHIHPPDHQQINAVLTRPAKKSGGERRAGKRKGDDESSYSSDEEAAATGQPVRKRYPVLSPASSSCQSSVLAGSPKAGNEVDSDSAGGTVKELEQAMSKHLPPPDKTTSHTDFSTDALLKAQQRSTIQWIGALQQPGASLPASTLLRQLYANRESVIRANVSSRGGGGYYGPEMVGPLPTPPGSEGGSYPPQDYNGLYPNYSAVDYHSAMTPPSSVSPRDKHQQPMVTPSGGFDSPPVGAPFAHDMLRSGYLDQPLPLKPQPYPPSVHPLEPYPTTSLEQPQFYPSNPPPAFHLYNKPNAASPNWYTAPS</sequence>
<feature type="region of interest" description="Disordered" evidence="7">
    <location>
        <begin position="106"/>
        <end position="127"/>
    </location>
</feature>
<dbReference type="InterPro" id="IPR001610">
    <property type="entry name" value="PAC"/>
</dbReference>
<evidence type="ECO:0008006" key="12">
    <source>
        <dbReference type="Google" id="ProtNLM"/>
    </source>
</evidence>
<feature type="compositionally biased region" description="Gly residues" evidence="7">
    <location>
        <begin position="205"/>
        <end position="214"/>
    </location>
</feature>
<dbReference type="SMART" id="SM00091">
    <property type="entry name" value="PAS"/>
    <property type="match status" value="2"/>
</dbReference>
<feature type="compositionally biased region" description="Polar residues" evidence="7">
    <location>
        <begin position="775"/>
        <end position="786"/>
    </location>
</feature>
<dbReference type="PANTHER" id="PTHR23043">
    <property type="entry name" value="HYPOXIA-INDUCIBLE FACTOR 1 ALPHA"/>
    <property type="match status" value="1"/>
</dbReference>
<feature type="domain" description="BHLH" evidence="9">
    <location>
        <begin position="47"/>
        <end position="100"/>
    </location>
</feature>
<evidence type="ECO:0000256" key="7">
    <source>
        <dbReference type="SAM" id="MobiDB-lite"/>
    </source>
</evidence>
<dbReference type="Pfam" id="PF08447">
    <property type="entry name" value="PAS_3"/>
    <property type="match status" value="1"/>
</dbReference>
<feature type="compositionally biased region" description="Polar residues" evidence="7">
    <location>
        <begin position="562"/>
        <end position="572"/>
    </location>
</feature>
<dbReference type="AlphaFoldDB" id="A0A8S9X9M9"/>
<feature type="region of interest" description="Disordered" evidence="7">
    <location>
        <begin position="663"/>
        <end position="792"/>
    </location>
</feature>
<evidence type="ECO:0000259" key="8">
    <source>
        <dbReference type="PROSITE" id="PS50112"/>
    </source>
</evidence>
<dbReference type="InterPro" id="IPR011598">
    <property type="entry name" value="bHLH_dom"/>
</dbReference>
<feature type="region of interest" description="Disordered" evidence="7">
    <location>
        <begin position="439"/>
        <end position="613"/>
    </location>
</feature>
<feature type="compositionally biased region" description="Basic and acidic residues" evidence="7">
    <location>
        <begin position="523"/>
        <end position="536"/>
    </location>
</feature>
<dbReference type="Gene3D" id="3.30.450.20">
    <property type="entry name" value="PAS domain"/>
    <property type="match status" value="2"/>
</dbReference>
<dbReference type="FunFam" id="3.30.450.20:FF:000025">
    <property type="entry name" value="Neuronal PAS domain protein 3 isoform 1"/>
    <property type="match status" value="1"/>
</dbReference>
<dbReference type="Pfam" id="PF00989">
    <property type="entry name" value="PAS"/>
    <property type="match status" value="1"/>
</dbReference>